<dbReference type="Proteomes" id="UP000289260">
    <property type="component" value="Chromosome"/>
</dbReference>
<dbReference type="InterPro" id="IPR051448">
    <property type="entry name" value="CdaR-like_regulators"/>
</dbReference>
<dbReference type="InterPro" id="IPR042070">
    <property type="entry name" value="PucR_C-HTH_sf"/>
</dbReference>
<dbReference type="KEGG" id="ltr:EVS81_00360"/>
<dbReference type="Pfam" id="PF17853">
    <property type="entry name" value="GGDEF_2"/>
    <property type="match status" value="1"/>
</dbReference>
<evidence type="ECO:0000259" key="2">
    <source>
        <dbReference type="Pfam" id="PF13556"/>
    </source>
</evidence>
<dbReference type="EMBL" id="CP035806">
    <property type="protein sequence ID" value="QBE47476.1"/>
    <property type="molecule type" value="Genomic_DNA"/>
</dbReference>
<evidence type="ECO:0000259" key="3">
    <source>
        <dbReference type="Pfam" id="PF17853"/>
    </source>
</evidence>
<dbReference type="AlphaFoldDB" id="A0A4P6KB30"/>
<evidence type="ECO:0000256" key="1">
    <source>
        <dbReference type="ARBA" id="ARBA00006754"/>
    </source>
</evidence>
<dbReference type="Gene3D" id="1.10.10.2840">
    <property type="entry name" value="PucR C-terminal helix-turn-helix domain"/>
    <property type="match status" value="1"/>
</dbReference>
<dbReference type="PANTHER" id="PTHR33744:SF7">
    <property type="entry name" value="PUCR FAMILY TRANSCRIPTIONAL REGULATOR"/>
    <property type="match status" value="1"/>
</dbReference>
<dbReference type="PANTHER" id="PTHR33744">
    <property type="entry name" value="CARBOHYDRATE DIACID REGULATOR"/>
    <property type="match status" value="1"/>
</dbReference>
<sequence>MDRTKEQELAWLKTITGELSTRIITRLDDTLPWYGNMPPSRRSAVGLVAQTGIASFIQWYEDPSSTPWIASDVFSAAPRELLRSISLQETLQLIRVVVSVVEERVTPRSEALREAVLHYSRDVAFAAADVYARAAEARGLWDARLEALVVDSILTGESDDELPSRIAALGWHGEGEAAVLVGTAERSVDVDQLRRTARHAGADVLIGLQGTRLVLVLGRVEAQPKEPTLASEPLGFLEIAQRLADGFSDGPLVLGPAVENLVDASRSARAALAGVAVARSWRHAPRPVLADDLLPERALAGDGLARRTLIEQIYEPLAAHSGELLETLWCYLDNGRSLEATARELFVHPNTVRYRLKKVSEVIGWNATGAREALILQSALIAGSIAQHQGRRGKQR</sequence>
<dbReference type="RefSeq" id="WP_130108634.1">
    <property type="nucleotide sequence ID" value="NZ_CP035806.1"/>
</dbReference>
<reference evidence="4 5" key="1">
    <citation type="submission" date="2019-02" db="EMBL/GenBank/DDBJ databases">
        <authorList>
            <person name="Sun L."/>
            <person name="Pan D."/>
            <person name="Wu X."/>
        </authorList>
    </citation>
    <scope>NUCLEOTIDE SEQUENCE [LARGE SCALE GENOMIC DNA]</scope>
    <source>
        <strain evidence="4 5">JW-1</strain>
    </source>
</reference>
<keyword evidence="5" id="KW-1185">Reference proteome</keyword>
<name>A0A4P6KB30_9MICO</name>
<dbReference type="Pfam" id="PF13556">
    <property type="entry name" value="HTH_30"/>
    <property type="match status" value="1"/>
</dbReference>
<dbReference type="OrthoDB" id="3246591at2"/>
<accession>A0A4P6KB30</accession>
<dbReference type="InterPro" id="IPR041522">
    <property type="entry name" value="CdaR_GGDEF"/>
</dbReference>
<dbReference type="InterPro" id="IPR025736">
    <property type="entry name" value="PucR_C-HTH_dom"/>
</dbReference>
<protein>
    <submittedName>
        <fullName evidence="4">PucR family transcriptional regulator</fullName>
    </submittedName>
</protein>
<feature type="domain" description="CdaR GGDEF-like" evidence="3">
    <location>
        <begin position="155"/>
        <end position="274"/>
    </location>
</feature>
<organism evidence="4 5">
    <name type="scientific">Leucobacter triazinivorans</name>
    <dbReference type="NCBI Taxonomy" id="1784719"/>
    <lineage>
        <taxon>Bacteria</taxon>
        <taxon>Bacillati</taxon>
        <taxon>Actinomycetota</taxon>
        <taxon>Actinomycetes</taxon>
        <taxon>Micrococcales</taxon>
        <taxon>Microbacteriaceae</taxon>
        <taxon>Leucobacter</taxon>
    </lineage>
</organism>
<evidence type="ECO:0000313" key="5">
    <source>
        <dbReference type="Proteomes" id="UP000289260"/>
    </source>
</evidence>
<comment type="similarity">
    <text evidence="1">Belongs to the CdaR family.</text>
</comment>
<evidence type="ECO:0000313" key="4">
    <source>
        <dbReference type="EMBL" id="QBE47476.1"/>
    </source>
</evidence>
<proteinExistence type="inferred from homology"/>
<gene>
    <name evidence="4" type="ORF">EVS81_00360</name>
</gene>
<feature type="domain" description="PucR C-terminal helix-turn-helix" evidence="2">
    <location>
        <begin position="324"/>
        <end position="382"/>
    </location>
</feature>